<dbReference type="RefSeq" id="WP_110827131.1">
    <property type="nucleotide sequence ID" value="NZ_QKLU01000001.1"/>
</dbReference>
<proteinExistence type="predicted"/>
<keyword evidence="2" id="KW-1133">Transmembrane helix</keyword>
<feature type="transmembrane region" description="Helical" evidence="2">
    <location>
        <begin position="71"/>
        <end position="91"/>
    </location>
</feature>
<name>A0A318UKS6_9SPHI</name>
<keyword evidence="4" id="KW-1185">Reference proteome</keyword>
<reference evidence="3 4" key="1">
    <citation type="submission" date="2018-06" db="EMBL/GenBank/DDBJ databases">
        <title>Genomic Encyclopedia of Archaeal and Bacterial Type Strains, Phase II (KMG-II): from individual species to whole genera.</title>
        <authorList>
            <person name="Goeker M."/>
        </authorList>
    </citation>
    <scope>NUCLEOTIDE SEQUENCE [LARGE SCALE GENOMIC DNA]</scope>
    <source>
        <strain evidence="3 4">DSM 27372</strain>
    </source>
</reference>
<dbReference type="EMBL" id="QKLU01000001">
    <property type="protein sequence ID" value="PYF77046.1"/>
    <property type="molecule type" value="Genomic_DNA"/>
</dbReference>
<keyword evidence="1" id="KW-0175">Coiled coil</keyword>
<dbReference type="Proteomes" id="UP000248198">
    <property type="component" value="Unassembled WGS sequence"/>
</dbReference>
<keyword evidence="2" id="KW-0812">Transmembrane</keyword>
<evidence type="ECO:0000256" key="1">
    <source>
        <dbReference type="SAM" id="Coils"/>
    </source>
</evidence>
<protein>
    <submittedName>
        <fullName evidence="3">Uncharacterized protein</fullName>
    </submittedName>
</protein>
<sequence>MSKREIKCPHCAEWVKWEGELYERCIKCNNLLEQEKIDKIKALDALKKAKEEMERARIARQNPFLRKVEDYATSIFIGLIMLIISVVVLAAG</sequence>
<dbReference type="OrthoDB" id="772995at2"/>
<comment type="caution">
    <text evidence="3">The sequence shown here is derived from an EMBL/GenBank/DDBJ whole genome shotgun (WGS) entry which is preliminary data.</text>
</comment>
<dbReference type="AlphaFoldDB" id="A0A318UKS6"/>
<evidence type="ECO:0000313" key="3">
    <source>
        <dbReference type="EMBL" id="PYF77046.1"/>
    </source>
</evidence>
<gene>
    <name evidence="3" type="ORF">B0O44_101524</name>
</gene>
<feature type="coiled-coil region" evidence="1">
    <location>
        <begin position="32"/>
        <end position="59"/>
    </location>
</feature>
<evidence type="ECO:0000256" key="2">
    <source>
        <dbReference type="SAM" id="Phobius"/>
    </source>
</evidence>
<accession>A0A318UKS6</accession>
<keyword evidence="2" id="KW-0472">Membrane</keyword>
<organism evidence="3 4">
    <name type="scientific">Pedobacter nutrimenti</name>
    <dbReference type="NCBI Taxonomy" id="1241337"/>
    <lineage>
        <taxon>Bacteria</taxon>
        <taxon>Pseudomonadati</taxon>
        <taxon>Bacteroidota</taxon>
        <taxon>Sphingobacteriia</taxon>
        <taxon>Sphingobacteriales</taxon>
        <taxon>Sphingobacteriaceae</taxon>
        <taxon>Pedobacter</taxon>
    </lineage>
</organism>
<evidence type="ECO:0000313" key="4">
    <source>
        <dbReference type="Proteomes" id="UP000248198"/>
    </source>
</evidence>